<evidence type="ECO:0000256" key="1">
    <source>
        <dbReference type="SAM" id="MobiDB-lite"/>
    </source>
</evidence>
<organism evidence="4 5">
    <name type="scientific">Actinacidiphila yanglinensis</name>
    <dbReference type="NCBI Taxonomy" id="310779"/>
    <lineage>
        <taxon>Bacteria</taxon>
        <taxon>Bacillati</taxon>
        <taxon>Actinomycetota</taxon>
        <taxon>Actinomycetes</taxon>
        <taxon>Kitasatosporales</taxon>
        <taxon>Streptomycetaceae</taxon>
        <taxon>Actinacidiphila</taxon>
    </lineage>
</organism>
<keyword evidence="2" id="KW-1133">Transmembrane helix</keyword>
<dbReference type="InterPro" id="IPR036249">
    <property type="entry name" value="Thioredoxin-like_sf"/>
</dbReference>
<name>A0A1H5XAH1_9ACTN</name>
<feature type="transmembrane region" description="Helical" evidence="2">
    <location>
        <begin position="28"/>
        <end position="50"/>
    </location>
</feature>
<dbReference type="EMBL" id="FNVU01000003">
    <property type="protein sequence ID" value="SEG08643.1"/>
    <property type="molecule type" value="Genomic_DNA"/>
</dbReference>
<keyword evidence="5" id="KW-1185">Reference proteome</keyword>
<reference evidence="4 5" key="1">
    <citation type="submission" date="2016-10" db="EMBL/GenBank/DDBJ databases">
        <authorList>
            <person name="de Groot N.N."/>
        </authorList>
    </citation>
    <scope>NUCLEOTIDE SEQUENCE [LARGE SCALE GENOMIC DNA]</scope>
    <source>
        <strain evidence="4 5">CGMCC 4.2023</strain>
    </source>
</reference>
<dbReference type="RefSeq" id="WP_235031906.1">
    <property type="nucleotide sequence ID" value="NZ_FNVU01000003.1"/>
</dbReference>
<protein>
    <submittedName>
        <fullName evidence="4">Thioredoxin</fullName>
    </submittedName>
</protein>
<feature type="compositionally biased region" description="Low complexity" evidence="1">
    <location>
        <begin position="70"/>
        <end position="93"/>
    </location>
</feature>
<feature type="region of interest" description="Disordered" evidence="1">
    <location>
        <begin position="70"/>
        <end position="97"/>
    </location>
</feature>
<proteinExistence type="predicted"/>
<evidence type="ECO:0000256" key="2">
    <source>
        <dbReference type="SAM" id="Phobius"/>
    </source>
</evidence>
<dbReference type="Proteomes" id="UP000236754">
    <property type="component" value="Unassembled WGS sequence"/>
</dbReference>
<evidence type="ECO:0000313" key="4">
    <source>
        <dbReference type="EMBL" id="SEG08643.1"/>
    </source>
</evidence>
<evidence type="ECO:0000313" key="5">
    <source>
        <dbReference type="Proteomes" id="UP000236754"/>
    </source>
</evidence>
<dbReference type="Pfam" id="PF13462">
    <property type="entry name" value="Thioredoxin_4"/>
    <property type="match status" value="1"/>
</dbReference>
<evidence type="ECO:0000259" key="3">
    <source>
        <dbReference type="Pfam" id="PF13462"/>
    </source>
</evidence>
<dbReference type="AlphaFoldDB" id="A0A1H5XAH1"/>
<dbReference type="Gene3D" id="3.40.30.10">
    <property type="entry name" value="Glutaredoxin"/>
    <property type="match status" value="1"/>
</dbReference>
<keyword evidence="2" id="KW-0472">Membrane</keyword>
<accession>A0A1H5XAH1</accession>
<gene>
    <name evidence="4" type="ORF">SAMN05216223_103172</name>
</gene>
<feature type="region of interest" description="Disordered" evidence="1">
    <location>
        <begin position="1"/>
        <end position="23"/>
    </location>
</feature>
<feature type="domain" description="Thioredoxin-like fold" evidence="3">
    <location>
        <begin position="101"/>
        <end position="269"/>
    </location>
</feature>
<sequence length="288" mass="30193">MTESKGPGKTGGAAAPAKKKRKGPLRKLRPYAVGIMAIVVVFGGSALIGAHVRAGKDDKVAAPTGAVGPAVVPTGPADPSATASPSPSASSGPNFQVPVRPAVPVTITVYEDLRSPDSKAFADEYADVLRQMLTTGQVQVHYQLVTASDGKYGGKSAEFAANAAACAQDQSRFTQFVQEIWDHQPDPHSGALGNEKLIKSLAHKAKKIKMANFEPCIEQGDHNGWVIKSQADFAHSGLGEVPALEINGKPVKDVRTSLTPDKLRSMVDKEAKRVIAIQATPSASPTQS</sequence>
<dbReference type="SUPFAM" id="SSF52833">
    <property type="entry name" value="Thioredoxin-like"/>
    <property type="match status" value="1"/>
</dbReference>
<dbReference type="InterPro" id="IPR012336">
    <property type="entry name" value="Thioredoxin-like_fold"/>
</dbReference>
<keyword evidence="2" id="KW-0812">Transmembrane</keyword>